<feature type="non-terminal residue" evidence="1">
    <location>
        <position position="167"/>
    </location>
</feature>
<protein>
    <submittedName>
        <fullName evidence="1">Uncharacterized protein</fullName>
    </submittedName>
</protein>
<name>A0A933GLR5_UNCTE</name>
<comment type="caution">
    <text evidence="1">The sequence shown here is derived from an EMBL/GenBank/DDBJ whole genome shotgun (WGS) entry which is preliminary data.</text>
</comment>
<organism evidence="1 2">
    <name type="scientific">Tectimicrobiota bacterium</name>
    <dbReference type="NCBI Taxonomy" id="2528274"/>
    <lineage>
        <taxon>Bacteria</taxon>
        <taxon>Pseudomonadati</taxon>
        <taxon>Nitrospinota/Tectimicrobiota group</taxon>
        <taxon>Candidatus Tectimicrobiota</taxon>
    </lineage>
</organism>
<sequence length="167" mass="18818">MNDKKKALYPTEPLKIWEDAKKLRAKIFNEYASAHADGKLRVFSSTSISPSLACGFEDVQIMGLEPLLAQLGATQDFALHCLGASENYGYSRDMCAMSKLVWGSALWDKFNLPDGTVLEKWPKPDLMICTGLSGCHNKIIQFLAEYTETPFYLIDSPRFYPYNDDDT</sequence>
<reference evidence="1" key="1">
    <citation type="submission" date="2020-07" db="EMBL/GenBank/DDBJ databases">
        <title>Huge and variable diversity of episymbiotic CPR bacteria and DPANN archaea in groundwater ecosystems.</title>
        <authorList>
            <person name="He C.Y."/>
            <person name="Keren R."/>
            <person name="Whittaker M."/>
            <person name="Farag I.F."/>
            <person name="Doudna J."/>
            <person name="Cate J.H.D."/>
            <person name="Banfield J.F."/>
        </authorList>
    </citation>
    <scope>NUCLEOTIDE SEQUENCE</scope>
    <source>
        <strain evidence="1">NC_groundwater_1482_Ag_S-0.65um_47_24</strain>
    </source>
</reference>
<dbReference type="AlphaFoldDB" id="A0A933GLR5"/>
<gene>
    <name evidence="1" type="ORF">HY730_07625</name>
</gene>
<proteinExistence type="predicted"/>
<dbReference type="Proteomes" id="UP000772181">
    <property type="component" value="Unassembled WGS sequence"/>
</dbReference>
<dbReference type="EMBL" id="JACQWF010000337">
    <property type="protein sequence ID" value="MBI4596226.1"/>
    <property type="molecule type" value="Genomic_DNA"/>
</dbReference>
<evidence type="ECO:0000313" key="1">
    <source>
        <dbReference type="EMBL" id="MBI4596226.1"/>
    </source>
</evidence>
<evidence type="ECO:0000313" key="2">
    <source>
        <dbReference type="Proteomes" id="UP000772181"/>
    </source>
</evidence>
<accession>A0A933GLR5</accession>